<reference evidence="2 3" key="1">
    <citation type="submission" date="2009-09" db="EMBL/GenBank/DDBJ databases">
        <authorList>
            <person name="Qin X."/>
            <person name="Bachman B."/>
            <person name="Battles P."/>
            <person name="Bell A."/>
            <person name="Bess C."/>
            <person name="Bickham C."/>
            <person name="Chaboub L."/>
            <person name="Chen D."/>
            <person name="Coyle M."/>
            <person name="Deiros D.R."/>
            <person name="Dinh H."/>
            <person name="Forbes L."/>
            <person name="Fowler G."/>
            <person name="Francisco L."/>
            <person name="Fu Q."/>
            <person name="Gubbala S."/>
            <person name="Hale W."/>
            <person name="Han Y."/>
            <person name="Hemphill L."/>
            <person name="Highlander S.K."/>
            <person name="Hirani K."/>
            <person name="Hogues M."/>
            <person name="Jackson L."/>
            <person name="Jakkamsetti A."/>
            <person name="Javaid M."/>
            <person name="Jiang H."/>
            <person name="Korchina V."/>
            <person name="Kovar C."/>
            <person name="Lara F."/>
            <person name="Lee S."/>
            <person name="Mata R."/>
            <person name="Mathew T."/>
            <person name="Moen C."/>
            <person name="Morales K."/>
            <person name="Munidasa M."/>
            <person name="Nazareth L."/>
            <person name="Ngo R."/>
            <person name="Nguyen L."/>
            <person name="Okwuonu G."/>
            <person name="Ongeri F."/>
            <person name="Patil S."/>
            <person name="Petrosino J."/>
            <person name="Pham C."/>
            <person name="Pham P."/>
            <person name="Pu L.-L."/>
            <person name="Puazo M."/>
            <person name="Raj R."/>
            <person name="Reid J."/>
            <person name="Rouhana J."/>
            <person name="Saada N."/>
            <person name="Shang Y."/>
            <person name="Simmons D."/>
            <person name="Thornton R."/>
            <person name="Warren J."/>
            <person name="Weissenberger G."/>
            <person name="Zhang J."/>
            <person name="Zhang L."/>
            <person name="Zhou C."/>
            <person name="Zhu D."/>
            <person name="Muzny D."/>
            <person name="Worley K."/>
            <person name="Gibbs R."/>
        </authorList>
    </citation>
    <scope>NUCLEOTIDE SEQUENCE [LARGE SCALE GENOMIC DNA]</scope>
    <source>
        <strain evidence="2 3">DSM 13335</strain>
    </source>
</reference>
<comment type="caution">
    <text evidence="2">The sequence shown here is derived from an EMBL/GenBank/DDBJ whole genome shotgun (WGS) entry which is preliminary data.</text>
</comment>
<dbReference type="HOGENOM" id="CLU_096433_0_0_9"/>
<dbReference type="EMBL" id="ACLN01000004">
    <property type="protein sequence ID" value="EEW52159.1"/>
    <property type="molecule type" value="Genomic_DNA"/>
</dbReference>
<keyword evidence="3" id="KW-1185">Reference proteome</keyword>
<protein>
    <submittedName>
        <fullName evidence="2">Putative toxin-antitoxin system, toxin component</fullName>
    </submittedName>
</protein>
<name>C8PBL0_9LACO</name>
<proteinExistence type="predicted"/>
<feature type="domain" description="IrrE N-terminal-like" evidence="1">
    <location>
        <begin position="81"/>
        <end position="149"/>
    </location>
</feature>
<dbReference type="Proteomes" id="UP000004115">
    <property type="component" value="Unassembled WGS sequence"/>
</dbReference>
<accession>C8PBL0</accession>
<dbReference type="InterPro" id="IPR010359">
    <property type="entry name" value="IrrE_HExxH"/>
</dbReference>
<organism evidence="2 3">
    <name type="scientific">Lactobacillus iners DSM 13335</name>
    <dbReference type="NCBI Taxonomy" id="525328"/>
    <lineage>
        <taxon>Bacteria</taxon>
        <taxon>Bacillati</taxon>
        <taxon>Bacillota</taxon>
        <taxon>Bacilli</taxon>
        <taxon>Lactobacillales</taxon>
        <taxon>Lactobacillaceae</taxon>
        <taxon>Lactobacillus</taxon>
    </lineage>
</organism>
<dbReference type="Pfam" id="PF06114">
    <property type="entry name" value="Peptidase_M78"/>
    <property type="match status" value="1"/>
</dbReference>
<gene>
    <name evidence="2" type="ORF">HMPREF0520_0480</name>
</gene>
<dbReference type="AlphaFoldDB" id="C8PBL0"/>
<evidence type="ECO:0000313" key="3">
    <source>
        <dbReference type="Proteomes" id="UP000004115"/>
    </source>
</evidence>
<evidence type="ECO:0000259" key="1">
    <source>
        <dbReference type="Pfam" id="PF06114"/>
    </source>
</evidence>
<sequence>MVSDMGGYIADPLSRKDIRKLANRLRELFGFERDINFPIVQVIEFLSNKGELNLEICTSDDMGSKLGETISSENLIKLREDIYDKACEDDGFSRSTCSHELLHWIKHREETVSFCRKEEDLENRRAYEDPEWQANCFSGELLVPKHLVKGMTIDEIVQKCNVTPSMAYYQYKKYEEEGWEE</sequence>
<evidence type="ECO:0000313" key="2">
    <source>
        <dbReference type="EMBL" id="EEW52159.1"/>
    </source>
</evidence>
<dbReference type="Gene3D" id="1.10.10.2910">
    <property type="match status" value="1"/>
</dbReference>